<protein>
    <recommendedName>
        <fullName evidence="5">DUF4179 domain-containing protein</fullName>
    </recommendedName>
</protein>
<dbReference type="Proteomes" id="UP000251431">
    <property type="component" value="Unassembled WGS sequence"/>
</dbReference>
<feature type="domain" description="DUF5643" evidence="2">
    <location>
        <begin position="209"/>
        <end position="320"/>
    </location>
</feature>
<gene>
    <name evidence="3" type="ORF">NCTC7582_04746</name>
</gene>
<sequence>MSKPLIDVPKEKLQQVRMDMFRKVQREKRRKKRIVSVACISMLCLSFLFSIRVSPTIASQVAKIPGFQAIVTAIAIDKGIKDIVDHEYYEEINVTQSRKGLALTLQGVIADNLGFVLFYDADASFDISKLNLEKVQLFQGAEEIECGCTFTMNASNQTYISSSVKYSFLKPIAYTSKDFKAVFHFQDEEKGNIVISLPFSLKNEIAKEKIFTANRTIDVNGQKFTITQIRRSPLKVALDIEVAKDNTMQLLALDDVAIMTESGERRESIRNDISTDGNIRDGKFTLYLQSNYFDDPASLTVMIGAVQAVPKGEDFIEVDFGTKEILTKPTYFKGDISIVQQSVAVKMKKNNEGKLLMLSDAIKEDGTPLEFKSLTISRDEQYVVETSQFEEYNGKAKLYLNYYPNPIGENIEVNIPLQ</sequence>
<dbReference type="InterPro" id="IPR025436">
    <property type="entry name" value="DUF4179"/>
</dbReference>
<evidence type="ECO:0000259" key="1">
    <source>
        <dbReference type="Pfam" id="PF13786"/>
    </source>
</evidence>
<evidence type="ECO:0000259" key="2">
    <source>
        <dbReference type="Pfam" id="PF18705"/>
    </source>
</evidence>
<dbReference type="Pfam" id="PF18705">
    <property type="entry name" value="DUF5643"/>
    <property type="match status" value="1"/>
</dbReference>
<dbReference type="RefSeq" id="WP_112118588.1">
    <property type="nucleotide sequence ID" value="NZ_UAQE01000004.1"/>
</dbReference>
<accession>A0A2X1A0S7</accession>
<proteinExistence type="predicted"/>
<dbReference type="InterPro" id="IPR040680">
    <property type="entry name" value="DUF5643"/>
</dbReference>
<evidence type="ECO:0000313" key="4">
    <source>
        <dbReference type="Proteomes" id="UP000251431"/>
    </source>
</evidence>
<organism evidence="3 4">
    <name type="scientific">Lysinibacillus capsici</name>
    <dbReference type="NCBI Taxonomy" id="2115968"/>
    <lineage>
        <taxon>Bacteria</taxon>
        <taxon>Bacillati</taxon>
        <taxon>Bacillota</taxon>
        <taxon>Bacilli</taxon>
        <taxon>Bacillales</taxon>
        <taxon>Bacillaceae</taxon>
        <taxon>Lysinibacillus</taxon>
    </lineage>
</organism>
<evidence type="ECO:0008006" key="5">
    <source>
        <dbReference type="Google" id="ProtNLM"/>
    </source>
</evidence>
<name>A0A2X1A0S7_9BACI</name>
<dbReference type="AlphaFoldDB" id="A0A2X1A0S7"/>
<feature type="domain" description="DUF4179" evidence="1">
    <location>
        <begin position="28"/>
        <end position="120"/>
    </location>
</feature>
<reference evidence="3 4" key="1">
    <citation type="submission" date="2018-06" db="EMBL/GenBank/DDBJ databases">
        <authorList>
            <consortium name="Pathogen Informatics"/>
            <person name="Doyle S."/>
        </authorList>
    </citation>
    <scope>NUCLEOTIDE SEQUENCE [LARGE SCALE GENOMIC DNA]</scope>
    <source>
        <strain evidence="3 4">NCTC7582</strain>
    </source>
</reference>
<dbReference type="EMBL" id="UAQE01000004">
    <property type="protein sequence ID" value="SPU38778.1"/>
    <property type="molecule type" value="Genomic_DNA"/>
</dbReference>
<dbReference type="Pfam" id="PF13786">
    <property type="entry name" value="DUF4179"/>
    <property type="match status" value="1"/>
</dbReference>
<evidence type="ECO:0000313" key="3">
    <source>
        <dbReference type="EMBL" id="SPU38778.1"/>
    </source>
</evidence>